<keyword evidence="6" id="KW-0812">Transmembrane</keyword>
<dbReference type="GO" id="GO:0004497">
    <property type="term" value="F:monooxygenase activity"/>
    <property type="evidence" value="ECO:0007669"/>
    <property type="project" value="UniProtKB-KW"/>
</dbReference>
<keyword evidence="2 4" id="KW-0479">Metal-binding</keyword>
<evidence type="ECO:0000256" key="5">
    <source>
        <dbReference type="RuleBase" id="RU000461"/>
    </source>
</evidence>
<dbReference type="GO" id="GO:0020037">
    <property type="term" value="F:heme binding"/>
    <property type="evidence" value="ECO:0007669"/>
    <property type="project" value="InterPro"/>
</dbReference>
<sequence length="518" mass="59185">MAVTTEKVLSYITLANILYVVLAYISYSCISQVIYNRFFSPLRKFPGPFWGTVTRLWIGWKCWRQTELQAIYALHEKYGPVIRITPTLLLVSDSTKMPEIYHRKADKTDHYVTGSCGEVEALFNMKKHSFHQRFRKVAAGPYSFTNIKKMEPMIDHRMVEWADAMRDRFVKSGEPFDLCDWSVFMAYDIVSEIGFGSPLGFVPAGSDIDGLIQGFHDGMTPFGLLARFHPFTTWIKKTPLGRFIVATPEDNSGIGVLMRSRDKLFDERLRDIEQGKAGDRVDLLQTFIDAREEDGQPLTPDYIKAEILLVLLAGADTTGTTFQAMFYYIMGTPGVYDKMMAEIDAATKAGKLSSPVPQYDEVNDHCPYYIACIRESMRLCPAAPNIFPRAISEPGMDLFGKWAPPGTEVTCNPWMLHRDKRFYGPDAEEFKPERWLESEARTRELLKYNFAFGYGPRICLGKDIALVELAKGPLHFFRMFDAKLEDETKPGTWVVHGGVSFWENMKVRITMRKEVELN</sequence>
<comment type="similarity">
    <text evidence="5">Belongs to the cytochrome P450 family.</text>
</comment>
<dbReference type="OrthoDB" id="3934656at2759"/>
<evidence type="ECO:0000256" key="3">
    <source>
        <dbReference type="ARBA" id="ARBA00023004"/>
    </source>
</evidence>
<feature type="binding site" description="axial binding residue" evidence="4">
    <location>
        <position position="459"/>
    </location>
    <ligand>
        <name>heme</name>
        <dbReference type="ChEBI" id="CHEBI:30413"/>
    </ligand>
    <ligandPart>
        <name>Fe</name>
        <dbReference type="ChEBI" id="CHEBI:18248"/>
    </ligandPart>
</feature>
<dbReference type="CDD" id="cd11060">
    <property type="entry name" value="CYP57A1-like"/>
    <property type="match status" value="1"/>
</dbReference>
<gene>
    <name evidence="7" type="ORF">EJ08DRAFT_646546</name>
</gene>
<comment type="cofactor">
    <cofactor evidence="1 4">
        <name>heme</name>
        <dbReference type="ChEBI" id="CHEBI:30413"/>
    </cofactor>
</comment>
<dbReference type="PRINTS" id="PR00385">
    <property type="entry name" value="P450"/>
</dbReference>
<dbReference type="GO" id="GO:0016705">
    <property type="term" value="F:oxidoreductase activity, acting on paired donors, with incorporation or reduction of molecular oxygen"/>
    <property type="evidence" value="ECO:0007669"/>
    <property type="project" value="InterPro"/>
</dbReference>
<keyword evidence="3 4" id="KW-0408">Iron</keyword>
<evidence type="ECO:0000256" key="6">
    <source>
        <dbReference type="SAM" id="Phobius"/>
    </source>
</evidence>
<proteinExistence type="inferred from homology"/>
<dbReference type="InterPro" id="IPR017972">
    <property type="entry name" value="Cyt_P450_CS"/>
</dbReference>
<dbReference type="PROSITE" id="PS00086">
    <property type="entry name" value="CYTOCHROME_P450"/>
    <property type="match status" value="1"/>
</dbReference>
<keyword evidence="6" id="KW-1133">Transmembrane helix</keyword>
<dbReference type="PRINTS" id="PR00463">
    <property type="entry name" value="EP450I"/>
</dbReference>
<dbReference type="InterPro" id="IPR001128">
    <property type="entry name" value="Cyt_P450"/>
</dbReference>
<comment type="caution">
    <text evidence="7">The sequence shown here is derived from an EMBL/GenBank/DDBJ whole genome shotgun (WGS) entry which is preliminary data.</text>
</comment>
<dbReference type="GO" id="GO:0005506">
    <property type="term" value="F:iron ion binding"/>
    <property type="evidence" value="ECO:0007669"/>
    <property type="project" value="InterPro"/>
</dbReference>
<feature type="transmembrane region" description="Helical" evidence="6">
    <location>
        <begin position="12"/>
        <end position="35"/>
    </location>
</feature>
<dbReference type="SUPFAM" id="SSF48264">
    <property type="entry name" value="Cytochrome P450"/>
    <property type="match status" value="1"/>
</dbReference>
<reference evidence="7" key="1">
    <citation type="journal article" date="2020" name="Stud. Mycol.">
        <title>101 Dothideomycetes genomes: a test case for predicting lifestyles and emergence of pathogens.</title>
        <authorList>
            <person name="Haridas S."/>
            <person name="Albert R."/>
            <person name="Binder M."/>
            <person name="Bloem J."/>
            <person name="Labutti K."/>
            <person name="Salamov A."/>
            <person name="Andreopoulos B."/>
            <person name="Baker S."/>
            <person name="Barry K."/>
            <person name="Bills G."/>
            <person name="Bluhm B."/>
            <person name="Cannon C."/>
            <person name="Castanera R."/>
            <person name="Culley D."/>
            <person name="Daum C."/>
            <person name="Ezra D."/>
            <person name="Gonzalez J."/>
            <person name="Henrissat B."/>
            <person name="Kuo A."/>
            <person name="Liang C."/>
            <person name="Lipzen A."/>
            <person name="Lutzoni F."/>
            <person name="Magnuson J."/>
            <person name="Mondo S."/>
            <person name="Nolan M."/>
            <person name="Ohm R."/>
            <person name="Pangilinan J."/>
            <person name="Park H.-J."/>
            <person name="Ramirez L."/>
            <person name="Alfaro M."/>
            <person name="Sun H."/>
            <person name="Tritt A."/>
            <person name="Yoshinaga Y."/>
            <person name="Zwiers L.-H."/>
            <person name="Turgeon B."/>
            <person name="Goodwin S."/>
            <person name="Spatafora J."/>
            <person name="Crous P."/>
            <person name="Grigoriev I."/>
        </authorList>
    </citation>
    <scope>NUCLEOTIDE SEQUENCE</scope>
    <source>
        <strain evidence="7">CBS 130266</strain>
    </source>
</reference>
<keyword evidence="5" id="KW-0560">Oxidoreductase</keyword>
<dbReference type="Gene3D" id="1.10.630.10">
    <property type="entry name" value="Cytochrome P450"/>
    <property type="match status" value="1"/>
</dbReference>
<name>A0A9P4U297_9PEZI</name>
<dbReference type="InterPro" id="IPR050121">
    <property type="entry name" value="Cytochrome_P450_monoxygenase"/>
</dbReference>
<organism evidence="7 8">
    <name type="scientific">Tothia fuscella</name>
    <dbReference type="NCBI Taxonomy" id="1048955"/>
    <lineage>
        <taxon>Eukaryota</taxon>
        <taxon>Fungi</taxon>
        <taxon>Dikarya</taxon>
        <taxon>Ascomycota</taxon>
        <taxon>Pezizomycotina</taxon>
        <taxon>Dothideomycetes</taxon>
        <taxon>Pleosporomycetidae</taxon>
        <taxon>Venturiales</taxon>
        <taxon>Cylindrosympodiaceae</taxon>
        <taxon>Tothia</taxon>
    </lineage>
</organism>
<evidence type="ECO:0000313" key="7">
    <source>
        <dbReference type="EMBL" id="KAF2434600.1"/>
    </source>
</evidence>
<accession>A0A9P4U297</accession>
<evidence type="ECO:0000256" key="1">
    <source>
        <dbReference type="ARBA" id="ARBA00001971"/>
    </source>
</evidence>
<evidence type="ECO:0000313" key="8">
    <source>
        <dbReference type="Proteomes" id="UP000800235"/>
    </source>
</evidence>
<evidence type="ECO:0000256" key="4">
    <source>
        <dbReference type="PIRSR" id="PIRSR602401-1"/>
    </source>
</evidence>
<dbReference type="InterPro" id="IPR036396">
    <property type="entry name" value="Cyt_P450_sf"/>
</dbReference>
<keyword evidence="5" id="KW-0503">Monooxygenase</keyword>
<protein>
    <submittedName>
        <fullName evidence="7">Cytochrome P450</fullName>
    </submittedName>
</protein>
<keyword evidence="4 5" id="KW-0349">Heme</keyword>
<dbReference type="PANTHER" id="PTHR24305:SF85">
    <property type="entry name" value="P450, PUTATIVE (EUROFUNG)-RELATED"/>
    <property type="match status" value="1"/>
</dbReference>
<keyword evidence="8" id="KW-1185">Reference proteome</keyword>
<keyword evidence="6" id="KW-0472">Membrane</keyword>
<dbReference type="Proteomes" id="UP000800235">
    <property type="component" value="Unassembled WGS sequence"/>
</dbReference>
<dbReference type="InterPro" id="IPR002401">
    <property type="entry name" value="Cyt_P450_E_grp-I"/>
</dbReference>
<dbReference type="Pfam" id="PF00067">
    <property type="entry name" value="p450"/>
    <property type="match status" value="1"/>
</dbReference>
<evidence type="ECO:0000256" key="2">
    <source>
        <dbReference type="ARBA" id="ARBA00022723"/>
    </source>
</evidence>
<dbReference type="PROSITE" id="PS51257">
    <property type="entry name" value="PROKAR_LIPOPROTEIN"/>
    <property type="match status" value="1"/>
</dbReference>
<dbReference type="PANTHER" id="PTHR24305">
    <property type="entry name" value="CYTOCHROME P450"/>
    <property type="match status" value="1"/>
</dbReference>
<dbReference type="EMBL" id="MU007016">
    <property type="protein sequence ID" value="KAF2434600.1"/>
    <property type="molecule type" value="Genomic_DNA"/>
</dbReference>
<dbReference type="AlphaFoldDB" id="A0A9P4U297"/>